<protein>
    <submittedName>
        <fullName evidence="2">Uncharacterized protein</fullName>
    </submittedName>
</protein>
<organism evidence="2">
    <name type="scientific">Lygus hesperus</name>
    <name type="common">Western plant bug</name>
    <dbReference type="NCBI Taxonomy" id="30085"/>
    <lineage>
        <taxon>Eukaryota</taxon>
        <taxon>Metazoa</taxon>
        <taxon>Ecdysozoa</taxon>
        <taxon>Arthropoda</taxon>
        <taxon>Hexapoda</taxon>
        <taxon>Insecta</taxon>
        <taxon>Pterygota</taxon>
        <taxon>Neoptera</taxon>
        <taxon>Paraneoptera</taxon>
        <taxon>Hemiptera</taxon>
        <taxon>Heteroptera</taxon>
        <taxon>Panheteroptera</taxon>
        <taxon>Cimicomorpha</taxon>
        <taxon>Miridae</taxon>
        <taxon>Mirini</taxon>
        <taxon>Lygus</taxon>
    </lineage>
</organism>
<feature type="compositionally biased region" description="Low complexity" evidence="1">
    <location>
        <begin position="143"/>
        <end position="152"/>
    </location>
</feature>
<gene>
    <name evidence="2" type="ORF">g.60815</name>
</gene>
<name>A0A146M1U7_LYGHE</name>
<sequence>RPPKNQTASASGSTYFSAENSQQIKKNAVDESVVNEETLKSSTGSDGNQTTSSTGGEIVRQMDDLLKSAEEEKPATDSNGSLGQIVKHMSDLTDTQDAKQVIRKTGNPSGPVHDEDNKSETGSEVESVHSESEDDEEAESSEASEVSSVHTE</sequence>
<proteinExistence type="predicted"/>
<feature type="compositionally biased region" description="Basic and acidic residues" evidence="1">
    <location>
        <begin position="112"/>
        <end position="131"/>
    </location>
</feature>
<reference evidence="2" key="1">
    <citation type="journal article" date="2016" name="Gigascience">
        <title>De novo construction of an expanded transcriptome assembly for the western tarnished plant bug, Lygus hesperus.</title>
        <authorList>
            <person name="Tassone E.E."/>
            <person name="Geib S.M."/>
            <person name="Hall B."/>
            <person name="Fabrick J.A."/>
            <person name="Brent C.S."/>
            <person name="Hull J.J."/>
        </authorList>
    </citation>
    <scope>NUCLEOTIDE SEQUENCE</scope>
</reference>
<evidence type="ECO:0000256" key="1">
    <source>
        <dbReference type="SAM" id="MobiDB-lite"/>
    </source>
</evidence>
<feature type="region of interest" description="Disordered" evidence="1">
    <location>
        <begin position="1"/>
        <end position="152"/>
    </location>
</feature>
<dbReference type="AlphaFoldDB" id="A0A146M1U7"/>
<feature type="non-terminal residue" evidence="2">
    <location>
        <position position="1"/>
    </location>
</feature>
<evidence type="ECO:0000313" key="2">
    <source>
        <dbReference type="EMBL" id="JAQ13774.1"/>
    </source>
</evidence>
<feature type="compositionally biased region" description="Polar residues" evidence="1">
    <location>
        <begin position="1"/>
        <end position="25"/>
    </location>
</feature>
<accession>A0A146M1U7</accession>
<feature type="compositionally biased region" description="Acidic residues" evidence="1">
    <location>
        <begin position="132"/>
        <end position="142"/>
    </location>
</feature>
<dbReference type="EMBL" id="GDHC01004855">
    <property type="protein sequence ID" value="JAQ13774.1"/>
    <property type="molecule type" value="Transcribed_RNA"/>
</dbReference>
<feature type="compositionally biased region" description="Basic and acidic residues" evidence="1">
    <location>
        <begin position="60"/>
        <end position="75"/>
    </location>
</feature>
<feature type="compositionally biased region" description="Polar residues" evidence="1">
    <location>
        <begin position="40"/>
        <end position="55"/>
    </location>
</feature>